<dbReference type="AlphaFoldDB" id="A0AA89C5L7"/>
<keyword evidence="2" id="KW-1185">Reference proteome</keyword>
<accession>A0AA89C5L7</accession>
<organism evidence="1 2">
    <name type="scientific">Pinctada imbricata</name>
    <name type="common">Atlantic pearl-oyster</name>
    <name type="synonym">Pinctada martensii</name>
    <dbReference type="NCBI Taxonomy" id="66713"/>
    <lineage>
        <taxon>Eukaryota</taxon>
        <taxon>Metazoa</taxon>
        <taxon>Spiralia</taxon>
        <taxon>Lophotrochozoa</taxon>
        <taxon>Mollusca</taxon>
        <taxon>Bivalvia</taxon>
        <taxon>Autobranchia</taxon>
        <taxon>Pteriomorphia</taxon>
        <taxon>Pterioida</taxon>
        <taxon>Pterioidea</taxon>
        <taxon>Pteriidae</taxon>
        <taxon>Pinctada</taxon>
    </lineage>
</organism>
<reference evidence="1" key="1">
    <citation type="submission" date="2019-08" db="EMBL/GenBank/DDBJ databases">
        <title>The improved chromosome-level genome for the pearl oyster Pinctada fucata martensii using PacBio sequencing and Hi-C.</title>
        <authorList>
            <person name="Zheng Z."/>
        </authorList>
    </citation>
    <scope>NUCLEOTIDE SEQUENCE</scope>
    <source>
        <strain evidence="1">ZZ-2019</strain>
        <tissue evidence="1">Adductor muscle</tissue>
    </source>
</reference>
<protein>
    <submittedName>
        <fullName evidence="1">Uncharacterized protein</fullName>
    </submittedName>
</protein>
<name>A0AA89C5L7_PINIB</name>
<dbReference type="EMBL" id="VSWD01000002">
    <property type="protein sequence ID" value="KAK3107132.1"/>
    <property type="molecule type" value="Genomic_DNA"/>
</dbReference>
<comment type="caution">
    <text evidence="1">The sequence shown here is derived from an EMBL/GenBank/DDBJ whole genome shotgun (WGS) entry which is preliminary data.</text>
</comment>
<evidence type="ECO:0000313" key="1">
    <source>
        <dbReference type="EMBL" id="KAK3107132.1"/>
    </source>
</evidence>
<dbReference type="Proteomes" id="UP001186944">
    <property type="component" value="Unassembled WGS sequence"/>
</dbReference>
<proteinExistence type="predicted"/>
<gene>
    <name evidence="1" type="ORF">FSP39_007901</name>
</gene>
<sequence>MNCQWMGPAFYTGCLPPDQDILKFPFFDSDSVLDLRCTHVRSVFIENSSSICSDIDILTTQGKSFSLFIDDKLCVSQTKYNLLSEGLEGGGGGGCYCLIRCLVLGI</sequence>
<evidence type="ECO:0000313" key="2">
    <source>
        <dbReference type="Proteomes" id="UP001186944"/>
    </source>
</evidence>